<sequence length="256" mass="28438">MNNESAAAARSVRALVVYTHPEPTSFSAAMKDTAVDALKRAGVIVEVSDLYAENFNPVGGRHDFQTVADPTRFHYQTEQLEAARMSGFAEDIVREQARVARADLLVFVFPLWWGGVPAMLKGWFDRVLAYGFAYADGCRYEHGYFRQKRGVLGISTGGTQHRFSEGGSYGDISTVLHGVKHCMLEYLGLEAADPFVAYAAPRVSEEERGHYLQEWRARVTSTITDRNWLDRLAKNDVAPREAAATPEVAGGWANMK</sequence>
<dbReference type="Proteomes" id="UP001246473">
    <property type="component" value="Unassembled WGS sequence"/>
</dbReference>
<keyword evidence="2" id="KW-0560">Oxidoreductase</keyword>
<dbReference type="RefSeq" id="WP_315697313.1">
    <property type="nucleotide sequence ID" value="NZ_JANSLM010000012.1"/>
</dbReference>
<name>A0AAP5UWC9_9BURK</name>
<evidence type="ECO:0000259" key="3">
    <source>
        <dbReference type="Pfam" id="PF02525"/>
    </source>
</evidence>
<dbReference type="EMBL" id="JANSLM010000012">
    <property type="protein sequence ID" value="MDT8841258.1"/>
    <property type="molecule type" value="Genomic_DNA"/>
</dbReference>
<dbReference type="PANTHER" id="PTHR10204">
    <property type="entry name" value="NAD P H OXIDOREDUCTASE-RELATED"/>
    <property type="match status" value="1"/>
</dbReference>
<protein>
    <submittedName>
        <fullName evidence="4">NAD(P)H-dependent oxidoreductase</fullName>
    </submittedName>
</protein>
<evidence type="ECO:0000313" key="5">
    <source>
        <dbReference type="Proteomes" id="UP001246473"/>
    </source>
</evidence>
<proteinExistence type="inferred from homology"/>
<dbReference type="GO" id="GO:0003955">
    <property type="term" value="F:NAD(P)H dehydrogenase (quinone) activity"/>
    <property type="evidence" value="ECO:0007669"/>
    <property type="project" value="TreeGrafter"/>
</dbReference>
<evidence type="ECO:0000256" key="1">
    <source>
        <dbReference type="ARBA" id="ARBA00006252"/>
    </source>
</evidence>
<dbReference type="GO" id="GO:0005829">
    <property type="term" value="C:cytosol"/>
    <property type="evidence" value="ECO:0007669"/>
    <property type="project" value="TreeGrafter"/>
</dbReference>
<evidence type="ECO:0000313" key="4">
    <source>
        <dbReference type="EMBL" id="MDT8841258.1"/>
    </source>
</evidence>
<gene>
    <name evidence="4" type="ORF">ParKJ_27910</name>
</gene>
<feature type="domain" description="Flavodoxin-like fold" evidence="3">
    <location>
        <begin position="13"/>
        <end position="218"/>
    </location>
</feature>
<dbReference type="Gene3D" id="3.40.50.360">
    <property type="match status" value="1"/>
</dbReference>
<dbReference type="InterPro" id="IPR003680">
    <property type="entry name" value="Flavodoxin_fold"/>
</dbReference>
<dbReference type="InterPro" id="IPR029039">
    <property type="entry name" value="Flavoprotein-like_sf"/>
</dbReference>
<dbReference type="SUPFAM" id="SSF52218">
    <property type="entry name" value="Flavoproteins"/>
    <property type="match status" value="1"/>
</dbReference>
<dbReference type="PANTHER" id="PTHR10204:SF34">
    <property type="entry name" value="NAD(P)H DEHYDROGENASE [QUINONE] 1 ISOFORM 1"/>
    <property type="match status" value="1"/>
</dbReference>
<evidence type="ECO:0000256" key="2">
    <source>
        <dbReference type="ARBA" id="ARBA00023002"/>
    </source>
</evidence>
<organism evidence="4 5">
    <name type="scientific">Paraburkholderia fungorum</name>
    <dbReference type="NCBI Taxonomy" id="134537"/>
    <lineage>
        <taxon>Bacteria</taxon>
        <taxon>Pseudomonadati</taxon>
        <taxon>Pseudomonadota</taxon>
        <taxon>Betaproteobacteria</taxon>
        <taxon>Burkholderiales</taxon>
        <taxon>Burkholderiaceae</taxon>
        <taxon>Paraburkholderia</taxon>
    </lineage>
</organism>
<dbReference type="AlphaFoldDB" id="A0AAP5UWC9"/>
<dbReference type="Pfam" id="PF02525">
    <property type="entry name" value="Flavodoxin_2"/>
    <property type="match status" value="1"/>
</dbReference>
<comment type="similarity">
    <text evidence="1">Belongs to the NAD(P)H dehydrogenase (quinone) family.</text>
</comment>
<dbReference type="InterPro" id="IPR051545">
    <property type="entry name" value="NAD(P)H_dehydrogenase_qn"/>
</dbReference>
<reference evidence="4" key="1">
    <citation type="submission" date="2022-08" db="EMBL/GenBank/DDBJ databases">
        <authorList>
            <person name="Kim S.-J."/>
        </authorList>
    </citation>
    <scope>NUCLEOTIDE SEQUENCE</scope>
    <source>
        <strain evidence="4">KJ</strain>
    </source>
</reference>
<comment type="caution">
    <text evidence="4">The sequence shown here is derived from an EMBL/GenBank/DDBJ whole genome shotgun (WGS) entry which is preliminary data.</text>
</comment>
<accession>A0AAP5UWC9</accession>